<dbReference type="EMBL" id="QPFP01000013">
    <property type="protein sequence ID" value="TEB33260.1"/>
    <property type="molecule type" value="Genomic_DNA"/>
</dbReference>
<sequence length="213" mass="23076">MAPHVVDWVYGVIVTVRFFVEDLCEGGKVDFHSFAEGCANGTVFAVSFVSAVIFTTLHLTALCATHWLTTFCFTYAKGLRLENNPYYEGKLFGETTFYSVLISFVGIGIGIGVVPSLIIVLSLGSPLAHRFSGLFHSASEAGMAMDPHSNKTWALRRIFVPFLTTPSGGQTGVIRVLVACKCLTGLEVPSLKNISSPNRSVDHRSRGRVPLSS</sequence>
<dbReference type="AlphaFoldDB" id="A0A4Y7TGF8"/>
<comment type="caution">
    <text evidence="2">The sequence shown here is derived from an EMBL/GenBank/DDBJ whole genome shotgun (WGS) entry which is preliminary data.</text>
</comment>
<proteinExistence type="predicted"/>
<accession>A0A4Y7TGF8</accession>
<name>A0A4Y7TGF8_COPMI</name>
<protein>
    <submittedName>
        <fullName evidence="2">Uncharacterized protein</fullName>
    </submittedName>
</protein>
<organism evidence="2 3">
    <name type="scientific">Coprinellus micaceus</name>
    <name type="common">Glistening ink-cap mushroom</name>
    <name type="synonym">Coprinus micaceus</name>
    <dbReference type="NCBI Taxonomy" id="71717"/>
    <lineage>
        <taxon>Eukaryota</taxon>
        <taxon>Fungi</taxon>
        <taxon>Dikarya</taxon>
        <taxon>Basidiomycota</taxon>
        <taxon>Agaricomycotina</taxon>
        <taxon>Agaricomycetes</taxon>
        <taxon>Agaricomycetidae</taxon>
        <taxon>Agaricales</taxon>
        <taxon>Agaricineae</taxon>
        <taxon>Psathyrellaceae</taxon>
        <taxon>Coprinellus</taxon>
    </lineage>
</organism>
<evidence type="ECO:0000313" key="2">
    <source>
        <dbReference type="EMBL" id="TEB33260.1"/>
    </source>
</evidence>
<keyword evidence="1" id="KW-0472">Membrane</keyword>
<gene>
    <name evidence="2" type="ORF">FA13DRAFT_1731031</name>
</gene>
<keyword evidence="3" id="KW-1185">Reference proteome</keyword>
<evidence type="ECO:0000313" key="3">
    <source>
        <dbReference type="Proteomes" id="UP000298030"/>
    </source>
</evidence>
<dbReference type="Proteomes" id="UP000298030">
    <property type="component" value="Unassembled WGS sequence"/>
</dbReference>
<feature type="transmembrane region" description="Helical" evidence="1">
    <location>
        <begin position="43"/>
        <end position="76"/>
    </location>
</feature>
<keyword evidence="1" id="KW-0812">Transmembrane</keyword>
<keyword evidence="1" id="KW-1133">Transmembrane helix</keyword>
<feature type="transmembrane region" description="Helical" evidence="1">
    <location>
        <begin position="96"/>
        <end position="121"/>
    </location>
</feature>
<evidence type="ECO:0000256" key="1">
    <source>
        <dbReference type="SAM" id="Phobius"/>
    </source>
</evidence>
<reference evidence="2 3" key="1">
    <citation type="journal article" date="2019" name="Nat. Ecol. Evol.">
        <title>Megaphylogeny resolves global patterns of mushroom evolution.</title>
        <authorList>
            <person name="Varga T."/>
            <person name="Krizsan K."/>
            <person name="Foldi C."/>
            <person name="Dima B."/>
            <person name="Sanchez-Garcia M."/>
            <person name="Sanchez-Ramirez S."/>
            <person name="Szollosi G.J."/>
            <person name="Szarkandi J.G."/>
            <person name="Papp V."/>
            <person name="Albert L."/>
            <person name="Andreopoulos W."/>
            <person name="Angelini C."/>
            <person name="Antonin V."/>
            <person name="Barry K.W."/>
            <person name="Bougher N.L."/>
            <person name="Buchanan P."/>
            <person name="Buyck B."/>
            <person name="Bense V."/>
            <person name="Catcheside P."/>
            <person name="Chovatia M."/>
            <person name="Cooper J."/>
            <person name="Damon W."/>
            <person name="Desjardin D."/>
            <person name="Finy P."/>
            <person name="Geml J."/>
            <person name="Haridas S."/>
            <person name="Hughes K."/>
            <person name="Justo A."/>
            <person name="Karasinski D."/>
            <person name="Kautmanova I."/>
            <person name="Kiss B."/>
            <person name="Kocsube S."/>
            <person name="Kotiranta H."/>
            <person name="LaButti K.M."/>
            <person name="Lechner B.E."/>
            <person name="Liimatainen K."/>
            <person name="Lipzen A."/>
            <person name="Lukacs Z."/>
            <person name="Mihaltcheva S."/>
            <person name="Morgado L.N."/>
            <person name="Niskanen T."/>
            <person name="Noordeloos M.E."/>
            <person name="Ohm R.A."/>
            <person name="Ortiz-Santana B."/>
            <person name="Ovrebo C."/>
            <person name="Racz N."/>
            <person name="Riley R."/>
            <person name="Savchenko A."/>
            <person name="Shiryaev A."/>
            <person name="Soop K."/>
            <person name="Spirin V."/>
            <person name="Szebenyi C."/>
            <person name="Tomsovsky M."/>
            <person name="Tulloss R.E."/>
            <person name="Uehling J."/>
            <person name="Grigoriev I.V."/>
            <person name="Vagvolgyi C."/>
            <person name="Papp T."/>
            <person name="Martin F.M."/>
            <person name="Miettinen O."/>
            <person name="Hibbett D.S."/>
            <person name="Nagy L.G."/>
        </authorList>
    </citation>
    <scope>NUCLEOTIDE SEQUENCE [LARGE SCALE GENOMIC DNA]</scope>
    <source>
        <strain evidence="2 3">FP101781</strain>
    </source>
</reference>